<evidence type="ECO:0000256" key="5">
    <source>
        <dbReference type="ARBA" id="ARBA00022519"/>
    </source>
</evidence>
<dbReference type="AlphaFoldDB" id="A0A7L5DW36"/>
<feature type="domain" description="TonB C-terminal" evidence="12">
    <location>
        <begin position="189"/>
        <end position="282"/>
    </location>
</feature>
<evidence type="ECO:0000256" key="8">
    <source>
        <dbReference type="ARBA" id="ARBA00022989"/>
    </source>
</evidence>
<evidence type="ECO:0000256" key="3">
    <source>
        <dbReference type="ARBA" id="ARBA00022448"/>
    </source>
</evidence>
<dbReference type="GO" id="GO:0015891">
    <property type="term" value="P:siderophore transport"/>
    <property type="evidence" value="ECO:0007669"/>
    <property type="project" value="InterPro"/>
</dbReference>
<dbReference type="Pfam" id="PF03544">
    <property type="entry name" value="TonB_C"/>
    <property type="match status" value="1"/>
</dbReference>
<evidence type="ECO:0000259" key="12">
    <source>
        <dbReference type="PROSITE" id="PS52015"/>
    </source>
</evidence>
<evidence type="ECO:0000313" key="13">
    <source>
        <dbReference type="EMBL" id="QJD95300.1"/>
    </source>
</evidence>
<keyword evidence="7" id="KW-0653">Protein transport</keyword>
<feature type="transmembrane region" description="Helical" evidence="11">
    <location>
        <begin position="42"/>
        <end position="64"/>
    </location>
</feature>
<dbReference type="KEGG" id="mrob:HH214_05140"/>
<dbReference type="PROSITE" id="PS52015">
    <property type="entry name" value="TONB_CTD"/>
    <property type="match status" value="1"/>
</dbReference>
<comment type="subcellular location">
    <subcellularLocation>
        <location evidence="1">Cell inner membrane</location>
        <topology evidence="1">Single-pass membrane protein</topology>
        <orientation evidence="1">Periplasmic side</orientation>
    </subcellularLocation>
</comment>
<protein>
    <submittedName>
        <fullName evidence="13">Energy transducer TonB</fullName>
    </submittedName>
</protein>
<keyword evidence="9 11" id="KW-0472">Membrane</keyword>
<keyword evidence="3" id="KW-0813">Transport</keyword>
<evidence type="ECO:0000256" key="11">
    <source>
        <dbReference type="SAM" id="Phobius"/>
    </source>
</evidence>
<dbReference type="Gene3D" id="3.30.1150.10">
    <property type="match status" value="1"/>
</dbReference>
<reference evidence="13 14" key="1">
    <citation type="submission" date="2020-04" db="EMBL/GenBank/DDBJ databases">
        <title>Genome sequencing of novel species.</title>
        <authorList>
            <person name="Heo J."/>
            <person name="Kim S.-J."/>
            <person name="Kim J.-S."/>
            <person name="Hong S.-B."/>
            <person name="Kwon S.-W."/>
        </authorList>
    </citation>
    <scope>NUCLEOTIDE SEQUENCE [LARGE SCALE GENOMIC DNA]</scope>
    <source>
        <strain evidence="13 14">F39-2</strain>
    </source>
</reference>
<proteinExistence type="inferred from homology"/>
<dbReference type="FunFam" id="3.30.1150.10:FF:000002">
    <property type="entry name" value="Energy transducer TonB"/>
    <property type="match status" value="1"/>
</dbReference>
<evidence type="ECO:0000256" key="1">
    <source>
        <dbReference type="ARBA" id="ARBA00004383"/>
    </source>
</evidence>
<keyword evidence="14" id="KW-1185">Reference proteome</keyword>
<dbReference type="PANTHER" id="PTHR33446:SF2">
    <property type="entry name" value="PROTEIN TONB"/>
    <property type="match status" value="1"/>
</dbReference>
<evidence type="ECO:0000256" key="10">
    <source>
        <dbReference type="SAM" id="MobiDB-lite"/>
    </source>
</evidence>
<dbReference type="GO" id="GO:0030288">
    <property type="term" value="C:outer membrane-bounded periplasmic space"/>
    <property type="evidence" value="ECO:0007669"/>
    <property type="project" value="InterPro"/>
</dbReference>
<dbReference type="InterPro" id="IPR003538">
    <property type="entry name" value="TonB"/>
</dbReference>
<dbReference type="Proteomes" id="UP000503278">
    <property type="component" value="Chromosome"/>
</dbReference>
<feature type="compositionally biased region" description="Basic and acidic residues" evidence="10">
    <location>
        <begin position="119"/>
        <end position="141"/>
    </location>
</feature>
<evidence type="ECO:0000313" key="14">
    <source>
        <dbReference type="Proteomes" id="UP000503278"/>
    </source>
</evidence>
<evidence type="ECO:0000256" key="9">
    <source>
        <dbReference type="ARBA" id="ARBA00023136"/>
    </source>
</evidence>
<dbReference type="RefSeq" id="WP_169606317.1">
    <property type="nucleotide sequence ID" value="NZ_CP051682.1"/>
</dbReference>
<sequence length="282" mass="30992">MALLGSKLDLLKPEWLDVVFADRNKSYGAYELRKNNARNTTIALVVTVTLFAIAVSLPTIINIINGFIPKAPEKVKIEEVILKPPPPLQAQKTPPPPPPSAEPQRPKVSQVRFPPPVVKPDEQVPEKDPPTQKELEVKDPGQKSVQGDPSQTVRIDEPVGNAPVTQQVTEAPASNEIFTSVEVTPEFPGGMDKFYQFLGKAIRYPAVARENNVQGRVIVTFVVERDGSLTDVKALRGPGSGLDEEAVRAVKSSPKWRPGKQNGRDVRVQYTVPVVFTLQDEQ</sequence>
<gene>
    <name evidence="13" type="ORF">HH214_05140</name>
</gene>
<dbReference type="EMBL" id="CP051682">
    <property type="protein sequence ID" value="QJD95300.1"/>
    <property type="molecule type" value="Genomic_DNA"/>
</dbReference>
<evidence type="ECO:0000256" key="2">
    <source>
        <dbReference type="ARBA" id="ARBA00006555"/>
    </source>
</evidence>
<dbReference type="GO" id="GO:0015031">
    <property type="term" value="P:protein transport"/>
    <property type="evidence" value="ECO:0007669"/>
    <property type="project" value="UniProtKB-KW"/>
</dbReference>
<dbReference type="GO" id="GO:0031992">
    <property type="term" value="F:energy transducer activity"/>
    <property type="evidence" value="ECO:0007669"/>
    <property type="project" value="InterPro"/>
</dbReference>
<keyword evidence="5" id="KW-0997">Cell inner membrane</keyword>
<evidence type="ECO:0000256" key="7">
    <source>
        <dbReference type="ARBA" id="ARBA00022927"/>
    </source>
</evidence>
<dbReference type="PANTHER" id="PTHR33446">
    <property type="entry name" value="PROTEIN TONB-RELATED"/>
    <property type="match status" value="1"/>
</dbReference>
<organism evidence="13 14">
    <name type="scientific">Mucilaginibacter robiniae</name>
    <dbReference type="NCBI Taxonomy" id="2728022"/>
    <lineage>
        <taxon>Bacteria</taxon>
        <taxon>Pseudomonadati</taxon>
        <taxon>Bacteroidota</taxon>
        <taxon>Sphingobacteriia</taxon>
        <taxon>Sphingobacteriales</taxon>
        <taxon>Sphingobacteriaceae</taxon>
        <taxon>Mucilaginibacter</taxon>
    </lineage>
</organism>
<dbReference type="NCBIfam" id="TIGR01352">
    <property type="entry name" value="tonB_Cterm"/>
    <property type="match status" value="1"/>
</dbReference>
<dbReference type="GO" id="GO:0098797">
    <property type="term" value="C:plasma membrane protein complex"/>
    <property type="evidence" value="ECO:0007669"/>
    <property type="project" value="TreeGrafter"/>
</dbReference>
<keyword evidence="8 11" id="KW-1133">Transmembrane helix</keyword>
<dbReference type="GO" id="GO:0055085">
    <property type="term" value="P:transmembrane transport"/>
    <property type="evidence" value="ECO:0007669"/>
    <property type="project" value="InterPro"/>
</dbReference>
<keyword evidence="4" id="KW-1003">Cell membrane</keyword>
<dbReference type="SUPFAM" id="SSF74653">
    <property type="entry name" value="TolA/TonB C-terminal domain"/>
    <property type="match status" value="1"/>
</dbReference>
<dbReference type="PRINTS" id="PR01374">
    <property type="entry name" value="TONBPROTEIN"/>
</dbReference>
<dbReference type="InterPro" id="IPR006260">
    <property type="entry name" value="TonB/TolA_C"/>
</dbReference>
<dbReference type="InterPro" id="IPR037682">
    <property type="entry name" value="TonB_C"/>
</dbReference>
<feature type="compositionally biased region" description="Polar residues" evidence="10">
    <location>
        <begin position="143"/>
        <end position="153"/>
    </location>
</feature>
<accession>A0A7L5DW36</accession>
<feature type="compositionally biased region" description="Pro residues" evidence="10">
    <location>
        <begin position="85"/>
        <end position="101"/>
    </location>
</feature>
<keyword evidence="6 11" id="KW-0812">Transmembrane</keyword>
<dbReference type="InterPro" id="IPR051045">
    <property type="entry name" value="TonB-dependent_transducer"/>
</dbReference>
<evidence type="ECO:0000256" key="4">
    <source>
        <dbReference type="ARBA" id="ARBA00022475"/>
    </source>
</evidence>
<feature type="region of interest" description="Disordered" evidence="10">
    <location>
        <begin position="85"/>
        <end position="162"/>
    </location>
</feature>
<evidence type="ECO:0000256" key="6">
    <source>
        <dbReference type="ARBA" id="ARBA00022692"/>
    </source>
</evidence>
<comment type="similarity">
    <text evidence="2">Belongs to the TonB family.</text>
</comment>
<name>A0A7L5DW36_9SPHI</name>